<feature type="region of interest" description="Disordered" evidence="1">
    <location>
        <begin position="38"/>
        <end position="82"/>
    </location>
</feature>
<evidence type="ECO:0000313" key="4">
    <source>
        <dbReference type="Proteomes" id="UP000032266"/>
    </source>
</evidence>
<gene>
    <name evidence="3" type="ORF">YC6258_01371</name>
</gene>
<accession>A0A0C5VSW7</accession>
<dbReference type="RefSeq" id="WP_044616211.1">
    <property type="nucleotide sequence ID" value="NZ_CP007142.1"/>
</dbReference>
<keyword evidence="2" id="KW-0732">Signal</keyword>
<proteinExistence type="predicted"/>
<evidence type="ECO:0000313" key="3">
    <source>
        <dbReference type="EMBL" id="AJQ93419.1"/>
    </source>
</evidence>
<feature type="signal peptide" evidence="2">
    <location>
        <begin position="1"/>
        <end position="21"/>
    </location>
</feature>
<protein>
    <submittedName>
        <fullName evidence="3">Uncharacterized protein</fullName>
    </submittedName>
</protein>
<name>A0A0C5VSW7_9GAMM</name>
<sequence length="82" mass="8523">MKPKTVIGAMTLILSSGMSLADRTSTSPDREEIEAAIKECSASADGDRDAMDSCMSAKGYSKPSGPPPGQQNSETPPNPPPK</sequence>
<keyword evidence="4" id="KW-1185">Reference proteome</keyword>
<dbReference type="Proteomes" id="UP000032266">
    <property type="component" value="Chromosome"/>
</dbReference>
<feature type="chain" id="PRO_5002183872" evidence="2">
    <location>
        <begin position="22"/>
        <end position="82"/>
    </location>
</feature>
<dbReference type="HOGENOM" id="CLU_2553499_0_0_6"/>
<dbReference type="KEGG" id="gsn:YC6258_01371"/>
<evidence type="ECO:0000256" key="2">
    <source>
        <dbReference type="SAM" id="SignalP"/>
    </source>
</evidence>
<organism evidence="3 4">
    <name type="scientific">Gynuella sunshinyii YC6258</name>
    <dbReference type="NCBI Taxonomy" id="1445510"/>
    <lineage>
        <taxon>Bacteria</taxon>
        <taxon>Pseudomonadati</taxon>
        <taxon>Pseudomonadota</taxon>
        <taxon>Gammaproteobacteria</taxon>
        <taxon>Oceanospirillales</taxon>
        <taxon>Saccharospirillaceae</taxon>
        <taxon>Gynuella</taxon>
    </lineage>
</organism>
<evidence type="ECO:0000256" key="1">
    <source>
        <dbReference type="SAM" id="MobiDB-lite"/>
    </source>
</evidence>
<dbReference type="EMBL" id="CP007142">
    <property type="protein sequence ID" value="AJQ93419.1"/>
    <property type="molecule type" value="Genomic_DNA"/>
</dbReference>
<dbReference type="AlphaFoldDB" id="A0A0C5VSW7"/>
<reference evidence="3 4" key="1">
    <citation type="submission" date="2014-01" db="EMBL/GenBank/DDBJ databases">
        <title>Full genme sequencing of cellulolytic bacterium Gynuella sunshinyii YC6258T gen. nov., sp. nov.</title>
        <authorList>
            <person name="Khan H."/>
            <person name="Chung E.J."/>
            <person name="Chung Y.R."/>
        </authorList>
    </citation>
    <scope>NUCLEOTIDE SEQUENCE [LARGE SCALE GENOMIC DNA]</scope>
    <source>
        <strain evidence="3 4">YC6258</strain>
    </source>
</reference>